<organism evidence="4 5">
    <name type="scientific">Austropuccinia psidii MF-1</name>
    <dbReference type="NCBI Taxonomy" id="1389203"/>
    <lineage>
        <taxon>Eukaryota</taxon>
        <taxon>Fungi</taxon>
        <taxon>Dikarya</taxon>
        <taxon>Basidiomycota</taxon>
        <taxon>Pucciniomycotina</taxon>
        <taxon>Pucciniomycetes</taxon>
        <taxon>Pucciniales</taxon>
        <taxon>Sphaerophragmiaceae</taxon>
        <taxon>Austropuccinia</taxon>
    </lineage>
</organism>
<dbReference type="EMBL" id="AVOT02060937">
    <property type="protein sequence ID" value="MBW0554293.1"/>
    <property type="molecule type" value="Genomic_DNA"/>
</dbReference>
<dbReference type="GO" id="GO:0006508">
    <property type="term" value="P:proteolysis"/>
    <property type="evidence" value="ECO:0007669"/>
    <property type="project" value="InterPro"/>
</dbReference>
<dbReference type="SUPFAM" id="SSF50630">
    <property type="entry name" value="Acid proteases"/>
    <property type="match status" value="1"/>
</dbReference>
<proteinExistence type="predicted"/>
<dbReference type="OrthoDB" id="778454at2759"/>
<feature type="domain" description="Peptidase A2" evidence="3">
    <location>
        <begin position="13"/>
        <end position="50"/>
    </location>
</feature>
<dbReference type="CDD" id="cd00303">
    <property type="entry name" value="retropepsin_like"/>
    <property type="match status" value="1"/>
</dbReference>
<dbReference type="InterPro" id="IPR001995">
    <property type="entry name" value="Peptidase_A2_cat"/>
</dbReference>
<reference evidence="4" key="1">
    <citation type="submission" date="2021-03" db="EMBL/GenBank/DDBJ databases">
        <title>Draft genome sequence of rust myrtle Austropuccinia psidii MF-1, a brazilian biotype.</title>
        <authorList>
            <person name="Quecine M.C."/>
            <person name="Pachon D.M.R."/>
            <person name="Bonatelli M.L."/>
            <person name="Correr F.H."/>
            <person name="Franceschini L.M."/>
            <person name="Leite T.F."/>
            <person name="Margarido G.R.A."/>
            <person name="Almeida C.A."/>
            <person name="Ferrarezi J.A."/>
            <person name="Labate C.A."/>
        </authorList>
    </citation>
    <scope>NUCLEOTIDE SEQUENCE</scope>
    <source>
        <strain evidence="4">MF-1</strain>
    </source>
</reference>
<evidence type="ECO:0000313" key="4">
    <source>
        <dbReference type="EMBL" id="MBW0554293.1"/>
    </source>
</evidence>
<dbReference type="PROSITE" id="PS50175">
    <property type="entry name" value="ASP_PROT_RETROV"/>
    <property type="match status" value="1"/>
</dbReference>
<dbReference type="Gene3D" id="2.40.70.10">
    <property type="entry name" value="Acid Proteases"/>
    <property type="match status" value="1"/>
</dbReference>
<keyword evidence="1" id="KW-0645">Protease</keyword>
<name>A0A9Q3J2B8_9BASI</name>
<accession>A0A9Q3J2B8</accession>
<comment type="caution">
    <text evidence="4">The sequence shown here is derived from an EMBL/GenBank/DDBJ whole genome shotgun (WGS) entry which is preliminary data.</text>
</comment>
<protein>
    <recommendedName>
        <fullName evidence="3">Peptidase A2 domain-containing protein</fullName>
    </recommendedName>
</protein>
<gene>
    <name evidence="4" type="ORF">O181_094008</name>
</gene>
<keyword evidence="2" id="KW-0378">Hydrolase</keyword>
<dbReference type="InterPro" id="IPR001969">
    <property type="entry name" value="Aspartic_peptidase_AS"/>
</dbReference>
<dbReference type="PROSITE" id="PS00141">
    <property type="entry name" value="ASP_PROTEASE"/>
    <property type="match status" value="1"/>
</dbReference>
<evidence type="ECO:0000256" key="1">
    <source>
        <dbReference type="ARBA" id="ARBA00022750"/>
    </source>
</evidence>
<dbReference type="InterPro" id="IPR021109">
    <property type="entry name" value="Peptidase_aspartic_dom_sf"/>
</dbReference>
<dbReference type="GO" id="GO:0004190">
    <property type="term" value="F:aspartic-type endopeptidase activity"/>
    <property type="evidence" value="ECO:0007669"/>
    <property type="project" value="UniProtKB-KW"/>
</dbReference>
<dbReference type="AlphaFoldDB" id="A0A9Q3J2B8"/>
<dbReference type="InterPro" id="IPR018061">
    <property type="entry name" value="Retropepsins"/>
</dbReference>
<sequence>MMEILIGQKEYTVKVLVDTGAELNIIPENESIKAGLAMRTLDMKLGGIGGHSTAIVRLAENTPSILPSGDERRITFFVARGAVHTVVGRPFLADNGIRLDHSKDEGEILSYKEPDGRIFCIPIYSPEAKGWHVHPPKGMELCNSTQIKEWTIHHISNPRVPIKHSKTELTSNDLKISKINNVHLNYPQTSENTYSSNMEASIPIEVELVHNEGLKPKQLVNSVSPVCGKSGCHIFKQQKHVSEFYKPFVQAIFPKPKHSISPLELLSVTSGATIKFTQNLFNKFKNNKMQKKFKEDFPVENKKPKNEEISSDLSYINSTQEETHEMKNHQISPSLEDYIPSGKTLSLIEDKPSPHKEQKIKMKDHLFSDLNYFIIQKEDKIEAISEHQESNTKNKNMSQVEEFNSPIYVRIGWKEYPVMAIMNPNIEENILPSKIGLSIGLKAKKKKNKT</sequence>
<evidence type="ECO:0000313" key="5">
    <source>
        <dbReference type="Proteomes" id="UP000765509"/>
    </source>
</evidence>
<evidence type="ECO:0000256" key="2">
    <source>
        <dbReference type="ARBA" id="ARBA00022801"/>
    </source>
</evidence>
<evidence type="ECO:0000259" key="3">
    <source>
        <dbReference type="PROSITE" id="PS50175"/>
    </source>
</evidence>
<keyword evidence="5" id="KW-1185">Reference proteome</keyword>
<dbReference type="Pfam" id="PF00077">
    <property type="entry name" value="RVP"/>
    <property type="match status" value="1"/>
</dbReference>
<dbReference type="Proteomes" id="UP000765509">
    <property type="component" value="Unassembled WGS sequence"/>
</dbReference>
<keyword evidence="1" id="KW-0064">Aspartyl protease</keyword>